<gene>
    <name evidence="2" type="ORF">NJ959_19140</name>
</gene>
<proteinExistence type="predicted"/>
<protein>
    <submittedName>
        <fullName evidence="2">HEPN domain-containing protein</fullName>
    </submittedName>
</protein>
<sequence>MTPTTAQDWIAVANERAADAEALQKERPNSIGAVYMAGYAIECSLKALLQKRGIPFPTHGKEGHHLGNLWKASGLKFSDIKDAKGTKIFFLEKEKWNTDLRYERFLPNSLGLDIAELMEGAKQLNNWIQTQVNRSKPRKSK</sequence>
<organism evidence="2 3">
    <name type="scientific">Limnofasciculus baicalensis BBK-W-15</name>
    <dbReference type="NCBI Taxonomy" id="2699891"/>
    <lineage>
        <taxon>Bacteria</taxon>
        <taxon>Bacillati</taxon>
        <taxon>Cyanobacteriota</taxon>
        <taxon>Cyanophyceae</taxon>
        <taxon>Coleofasciculales</taxon>
        <taxon>Coleofasciculaceae</taxon>
        <taxon>Limnofasciculus</taxon>
        <taxon>Limnofasciculus baicalensis</taxon>
    </lineage>
</organism>
<evidence type="ECO:0000313" key="2">
    <source>
        <dbReference type="EMBL" id="MCP2730547.1"/>
    </source>
</evidence>
<dbReference type="EMBL" id="JAMZMM010000213">
    <property type="protein sequence ID" value="MCP2730547.1"/>
    <property type="molecule type" value="Genomic_DNA"/>
</dbReference>
<dbReference type="InterPro" id="IPR007842">
    <property type="entry name" value="HEPN_dom"/>
</dbReference>
<name>A0AAE3KTI0_9CYAN</name>
<dbReference type="SUPFAM" id="SSF81593">
    <property type="entry name" value="Nucleotidyltransferase substrate binding subunit/domain"/>
    <property type="match status" value="1"/>
</dbReference>
<dbReference type="Gene3D" id="1.20.120.330">
    <property type="entry name" value="Nucleotidyltransferases domain 2"/>
    <property type="match status" value="1"/>
</dbReference>
<reference evidence="2" key="1">
    <citation type="submission" date="2022-06" db="EMBL/GenBank/DDBJ databases">
        <title>New cyanobacteria of genus Symplocastrum in benthos of Lake Baikal.</title>
        <authorList>
            <person name="Sorokovikova E."/>
            <person name="Tikhonova I."/>
            <person name="Krasnopeev A."/>
            <person name="Evseev P."/>
            <person name="Gladkikh A."/>
            <person name="Belykh O."/>
        </authorList>
    </citation>
    <scope>NUCLEOTIDE SEQUENCE</scope>
    <source>
        <strain evidence="2">BBK-W-15</strain>
    </source>
</reference>
<dbReference type="Pfam" id="PF05168">
    <property type="entry name" value="HEPN"/>
    <property type="match status" value="1"/>
</dbReference>
<evidence type="ECO:0000259" key="1">
    <source>
        <dbReference type="Pfam" id="PF05168"/>
    </source>
</evidence>
<keyword evidence="3" id="KW-1185">Reference proteome</keyword>
<feature type="domain" description="HEPN" evidence="1">
    <location>
        <begin position="6"/>
        <end position="71"/>
    </location>
</feature>
<evidence type="ECO:0000313" key="3">
    <source>
        <dbReference type="Proteomes" id="UP001204953"/>
    </source>
</evidence>
<comment type="caution">
    <text evidence="2">The sequence shown here is derived from an EMBL/GenBank/DDBJ whole genome shotgun (WGS) entry which is preliminary data.</text>
</comment>
<dbReference type="AlphaFoldDB" id="A0AAE3KTI0"/>
<dbReference type="RefSeq" id="WP_254013303.1">
    <property type="nucleotide sequence ID" value="NZ_JAMZMM010000213.1"/>
</dbReference>
<accession>A0AAE3KTI0</accession>
<dbReference type="Proteomes" id="UP001204953">
    <property type="component" value="Unassembled WGS sequence"/>
</dbReference>